<evidence type="ECO:0000313" key="19">
    <source>
        <dbReference type="RefSeq" id="XP_025422952.1"/>
    </source>
</evidence>
<dbReference type="Gene3D" id="3.40.50.1240">
    <property type="entry name" value="Phosphoglycerate mutase-like"/>
    <property type="match status" value="1"/>
</dbReference>
<dbReference type="Pfam" id="PF00328">
    <property type="entry name" value="His_Phos_2"/>
    <property type="match status" value="1"/>
</dbReference>
<evidence type="ECO:0000256" key="5">
    <source>
        <dbReference type="ARBA" id="ARBA00018097"/>
    </source>
</evidence>
<evidence type="ECO:0000256" key="14">
    <source>
        <dbReference type="ARBA" id="ARBA00043691"/>
    </source>
</evidence>
<evidence type="ECO:0000256" key="13">
    <source>
        <dbReference type="ARBA" id="ARBA00043671"/>
    </source>
</evidence>
<comment type="subcellular location">
    <subcellularLocation>
        <location evidence="1">Cell membrane</location>
    </subcellularLocation>
</comment>
<dbReference type="RefSeq" id="XP_025422952.1">
    <property type="nucleotide sequence ID" value="XM_025567167.1"/>
</dbReference>
<evidence type="ECO:0000256" key="8">
    <source>
        <dbReference type="ARBA" id="ARBA00022801"/>
    </source>
</evidence>
<keyword evidence="7" id="KW-0732">Signal</keyword>
<dbReference type="GeneID" id="112692498"/>
<dbReference type="PANTHER" id="PTHR20963:SF8">
    <property type="entry name" value="MULTIPLE INOSITOL POLYPHOSPHATE PHOSPHATASE 1"/>
    <property type="match status" value="1"/>
</dbReference>
<comment type="catalytic activity">
    <reaction evidence="15">
        <text>(2R)-2,3-bisphosphoglycerate + H2O = (2R)-2-phosphoglycerate + phosphate</text>
        <dbReference type="Rhea" id="RHEA:27381"/>
        <dbReference type="ChEBI" id="CHEBI:15377"/>
        <dbReference type="ChEBI" id="CHEBI:43474"/>
        <dbReference type="ChEBI" id="CHEBI:58248"/>
        <dbReference type="ChEBI" id="CHEBI:58289"/>
        <dbReference type="EC" id="3.1.3.80"/>
    </reaction>
    <physiologicalReaction direction="left-to-right" evidence="15">
        <dbReference type="Rhea" id="RHEA:27382"/>
    </physiologicalReaction>
</comment>
<evidence type="ECO:0000256" key="1">
    <source>
        <dbReference type="ARBA" id="ARBA00004236"/>
    </source>
</evidence>
<sequence length="484" mass="55656">MAATVRRQQLSATVPLLLWAITVVTTFALTAGWQQGETTALHQQPSHDHVCYRTVQNPYVYFGSKTTYGAVAGNDLQTPADCRPMQVWMVSRHGTRYPSQEMIENLKKLHDFKTMITTESMLCPEDIATIRNWKFNLTSSFHYMLHRQGIEELKSLALRLKRLLPQIFNSTFDKNKYKFLTSHKKRAQDSATAFYQTLFNQNPDKDLPIVQTSDDRFYLYKCKQIGDADDEKNDNKIQEVKKFEDGPHMRSVVSRVSMVMGLKQNLSYENVSLMWESCKYDKAWFVQTRPAWCSVFTQADLEILEYAEDLKYYYSNGYGNPMGEIMGCPIVKDLMDNFRNLSMSKTGPQGVFYFGHTPNILSVVTRLGIGKDSTRLLSTNFEQMKNRKWRTSYIDPFASNIIAVLYKCKDTYKAMILLNEHAVPMGRDQCRLCPWKSIEDQFNPITSSNLSCNLNICKNSASFTSMSLVLVIVIITYTSNILVK</sequence>
<gene>
    <name evidence="19" type="primary">LOC112692498</name>
</gene>
<protein>
    <recommendedName>
        <fullName evidence="5">Multiple inositol polyphosphate phosphatase 1</fullName>
        <ecNumber evidence="4">3.1.3.62</ecNumber>
        <ecNumber evidence="3">3.1.3.80</ecNumber>
    </recommendedName>
    <alternativeName>
        <fullName evidence="11">2,3-bisphosphoglycerate 3-phosphatase</fullName>
    </alternativeName>
</protein>
<feature type="disulfide bond" evidence="16">
    <location>
        <begin position="82"/>
        <end position="408"/>
    </location>
</feature>
<keyword evidence="8" id="KW-0378">Hydrolase</keyword>
<keyword evidence="17" id="KW-0812">Transmembrane</keyword>
<dbReference type="GO" id="GO:0003993">
    <property type="term" value="F:acid phosphatase activity"/>
    <property type="evidence" value="ECO:0007669"/>
    <property type="project" value="TreeGrafter"/>
</dbReference>
<feature type="transmembrane region" description="Helical" evidence="17">
    <location>
        <begin position="461"/>
        <end position="483"/>
    </location>
</feature>
<evidence type="ECO:0000256" key="3">
    <source>
        <dbReference type="ARBA" id="ARBA00012976"/>
    </source>
</evidence>
<dbReference type="Proteomes" id="UP000694846">
    <property type="component" value="Unplaced"/>
</dbReference>
<comment type="similarity">
    <text evidence="2">Belongs to the histidine acid phosphatase family. MINPP1 subfamily.</text>
</comment>
<organism evidence="18 19">
    <name type="scientific">Sipha flava</name>
    <name type="common">yellow sugarcane aphid</name>
    <dbReference type="NCBI Taxonomy" id="143950"/>
    <lineage>
        <taxon>Eukaryota</taxon>
        <taxon>Metazoa</taxon>
        <taxon>Ecdysozoa</taxon>
        <taxon>Arthropoda</taxon>
        <taxon>Hexapoda</taxon>
        <taxon>Insecta</taxon>
        <taxon>Pterygota</taxon>
        <taxon>Neoptera</taxon>
        <taxon>Paraneoptera</taxon>
        <taxon>Hemiptera</taxon>
        <taxon>Sternorrhyncha</taxon>
        <taxon>Aphidomorpha</taxon>
        <taxon>Aphidoidea</taxon>
        <taxon>Aphididae</taxon>
        <taxon>Sipha</taxon>
    </lineage>
</organism>
<keyword evidence="17" id="KW-1133">Transmembrane helix</keyword>
<dbReference type="OrthoDB" id="6509975at2759"/>
<name>A0A8B8GKH1_9HEMI</name>
<feature type="transmembrane region" description="Helical" evidence="17">
    <location>
        <begin position="12"/>
        <end position="33"/>
    </location>
</feature>
<dbReference type="EC" id="3.1.3.62" evidence="4"/>
<evidence type="ECO:0000256" key="4">
    <source>
        <dbReference type="ARBA" id="ARBA00013040"/>
    </source>
</evidence>
<dbReference type="InterPro" id="IPR029033">
    <property type="entry name" value="His_PPase_superfam"/>
</dbReference>
<comment type="catalytic activity">
    <reaction evidence="13">
        <text>1D-myo-inositol 1,2,4,5,6-pentakisphosphate + H2O = 1D-myo-inositol 1,2,5,6-tetrakisphosphate + phosphate</text>
        <dbReference type="Rhea" id="RHEA:77115"/>
        <dbReference type="ChEBI" id="CHEBI:15377"/>
        <dbReference type="ChEBI" id="CHEBI:43474"/>
        <dbReference type="ChEBI" id="CHEBI:57798"/>
        <dbReference type="ChEBI" id="CHEBI:195535"/>
        <dbReference type="EC" id="3.1.3.62"/>
    </reaction>
    <physiologicalReaction direction="left-to-right" evidence="13">
        <dbReference type="Rhea" id="RHEA:77116"/>
    </physiologicalReaction>
</comment>
<evidence type="ECO:0000256" key="11">
    <source>
        <dbReference type="ARBA" id="ARBA00031642"/>
    </source>
</evidence>
<keyword evidence="6" id="KW-1003">Cell membrane</keyword>
<keyword evidence="10" id="KW-0325">Glycoprotein</keyword>
<dbReference type="CDD" id="cd07061">
    <property type="entry name" value="HP_HAP_like"/>
    <property type="match status" value="1"/>
</dbReference>
<proteinExistence type="inferred from homology"/>
<evidence type="ECO:0000256" key="17">
    <source>
        <dbReference type="SAM" id="Phobius"/>
    </source>
</evidence>
<evidence type="ECO:0000256" key="2">
    <source>
        <dbReference type="ARBA" id="ARBA00008422"/>
    </source>
</evidence>
<dbReference type="SUPFAM" id="SSF53254">
    <property type="entry name" value="Phosphoglycerate mutase-like"/>
    <property type="match status" value="1"/>
</dbReference>
<dbReference type="InterPro" id="IPR000560">
    <property type="entry name" value="His_Pase_clade-2"/>
</dbReference>
<accession>A0A8B8GKH1</accession>
<evidence type="ECO:0000256" key="10">
    <source>
        <dbReference type="ARBA" id="ARBA00023180"/>
    </source>
</evidence>
<comment type="catalytic activity">
    <reaction evidence="14">
        <text>1D-myo-inositol hexakisphosphate + H2O = 1D-myo-inositol 1,2,4,5,6-pentakisphosphate + phosphate</text>
        <dbReference type="Rhea" id="RHEA:16989"/>
        <dbReference type="ChEBI" id="CHEBI:15377"/>
        <dbReference type="ChEBI" id="CHEBI:43474"/>
        <dbReference type="ChEBI" id="CHEBI:57798"/>
        <dbReference type="ChEBI" id="CHEBI:58130"/>
        <dbReference type="EC" id="3.1.3.62"/>
    </reaction>
    <physiologicalReaction direction="left-to-right" evidence="14">
        <dbReference type="Rhea" id="RHEA:16990"/>
    </physiologicalReaction>
</comment>
<dbReference type="InterPro" id="IPR016274">
    <property type="entry name" value="Histidine_acid_Pase_euk"/>
</dbReference>
<dbReference type="GO" id="GO:0034417">
    <property type="term" value="F:bisphosphoglycerate 3-phosphatase activity"/>
    <property type="evidence" value="ECO:0007669"/>
    <property type="project" value="UniProtKB-EC"/>
</dbReference>
<dbReference type="PIRSF" id="PIRSF000894">
    <property type="entry name" value="Acid_phosphatase"/>
    <property type="match status" value="1"/>
</dbReference>
<dbReference type="GO" id="GO:0052745">
    <property type="term" value="F:inositol phosphate phosphatase activity"/>
    <property type="evidence" value="ECO:0007669"/>
    <property type="project" value="TreeGrafter"/>
</dbReference>
<evidence type="ECO:0000256" key="15">
    <source>
        <dbReference type="ARBA" id="ARBA00043832"/>
    </source>
</evidence>
<keyword evidence="16" id="KW-1015">Disulfide bond</keyword>
<evidence type="ECO:0000256" key="6">
    <source>
        <dbReference type="ARBA" id="ARBA00022475"/>
    </source>
</evidence>
<comment type="catalytic activity">
    <reaction evidence="12">
        <text>1D-myo-inositol 1,2,5,6-tetrakisphosphate + H2O = 1D-myo-inositol 1,2,6-trisphosphate + phosphate</text>
        <dbReference type="Rhea" id="RHEA:77119"/>
        <dbReference type="ChEBI" id="CHEBI:15377"/>
        <dbReference type="ChEBI" id="CHEBI:43474"/>
        <dbReference type="ChEBI" id="CHEBI:195535"/>
        <dbReference type="ChEBI" id="CHEBI:195537"/>
        <dbReference type="EC" id="3.1.3.62"/>
    </reaction>
    <physiologicalReaction direction="left-to-right" evidence="12">
        <dbReference type="Rhea" id="RHEA:77120"/>
    </physiologicalReaction>
</comment>
<keyword evidence="9 17" id="KW-0472">Membrane</keyword>
<reference evidence="19" key="1">
    <citation type="submission" date="2025-08" db="UniProtKB">
        <authorList>
            <consortium name="RefSeq"/>
        </authorList>
    </citation>
    <scope>IDENTIFICATION</scope>
    <source>
        <tissue evidence="19">Whole body</tissue>
    </source>
</reference>
<dbReference type="AlphaFoldDB" id="A0A8B8GKH1"/>
<evidence type="ECO:0000256" key="16">
    <source>
        <dbReference type="PIRSR" id="PIRSR000894-2"/>
    </source>
</evidence>
<dbReference type="EC" id="3.1.3.80" evidence="3"/>
<evidence type="ECO:0000256" key="7">
    <source>
        <dbReference type="ARBA" id="ARBA00022729"/>
    </source>
</evidence>
<keyword evidence="18" id="KW-1185">Reference proteome</keyword>
<feature type="disulfide bond" evidence="16">
    <location>
        <begin position="278"/>
        <end position="293"/>
    </location>
</feature>
<evidence type="ECO:0000313" key="18">
    <source>
        <dbReference type="Proteomes" id="UP000694846"/>
    </source>
</evidence>
<dbReference type="PANTHER" id="PTHR20963">
    <property type="entry name" value="MULTIPLE INOSITOL POLYPHOSPHATE PHOSPHATASE-RELATED"/>
    <property type="match status" value="1"/>
</dbReference>
<evidence type="ECO:0000256" key="12">
    <source>
        <dbReference type="ARBA" id="ARBA00043668"/>
    </source>
</evidence>
<evidence type="ECO:0000256" key="9">
    <source>
        <dbReference type="ARBA" id="ARBA00023136"/>
    </source>
</evidence>
<dbReference type="GO" id="GO:0005886">
    <property type="term" value="C:plasma membrane"/>
    <property type="evidence" value="ECO:0007669"/>
    <property type="project" value="UniProtKB-SubCell"/>
</dbReference>